<evidence type="ECO:0000313" key="4">
    <source>
        <dbReference type="Proteomes" id="UP000518266"/>
    </source>
</evidence>
<dbReference type="EMBL" id="JAAKFY010000021">
    <property type="protein sequence ID" value="KAF3839406.1"/>
    <property type="molecule type" value="Genomic_DNA"/>
</dbReference>
<dbReference type="PROSITE" id="PS50853">
    <property type="entry name" value="FN3"/>
    <property type="match status" value="2"/>
</dbReference>
<dbReference type="PANTHER" id="PTHR13817">
    <property type="entry name" value="TITIN"/>
    <property type="match status" value="1"/>
</dbReference>
<evidence type="ECO:0000259" key="2">
    <source>
        <dbReference type="PROSITE" id="PS50853"/>
    </source>
</evidence>
<dbReference type="GO" id="GO:0045214">
    <property type="term" value="P:sarcomere organization"/>
    <property type="evidence" value="ECO:0007669"/>
    <property type="project" value="TreeGrafter"/>
</dbReference>
<dbReference type="InterPro" id="IPR013783">
    <property type="entry name" value="Ig-like_fold"/>
</dbReference>
<organism evidence="3 4">
    <name type="scientific">Dissostichus mawsoni</name>
    <name type="common">Antarctic cod</name>
    <dbReference type="NCBI Taxonomy" id="36200"/>
    <lineage>
        <taxon>Eukaryota</taxon>
        <taxon>Metazoa</taxon>
        <taxon>Chordata</taxon>
        <taxon>Craniata</taxon>
        <taxon>Vertebrata</taxon>
        <taxon>Euteleostomi</taxon>
        <taxon>Actinopterygii</taxon>
        <taxon>Neopterygii</taxon>
        <taxon>Teleostei</taxon>
        <taxon>Neoteleostei</taxon>
        <taxon>Acanthomorphata</taxon>
        <taxon>Eupercaria</taxon>
        <taxon>Perciformes</taxon>
        <taxon>Notothenioidei</taxon>
        <taxon>Nototheniidae</taxon>
        <taxon>Dissostichus</taxon>
    </lineage>
</organism>
<dbReference type="GO" id="GO:0031430">
    <property type="term" value="C:M band"/>
    <property type="evidence" value="ECO:0007669"/>
    <property type="project" value="TreeGrafter"/>
</dbReference>
<dbReference type="InterPro" id="IPR036116">
    <property type="entry name" value="FN3_sf"/>
</dbReference>
<reference evidence="3 4" key="1">
    <citation type="submission" date="2020-03" db="EMBL/GenBank/DDBJ databases">
        <title>Dissostichus mawsoni Genome sequencing and assembly.</title>
        <authorList>
            <person name="Park H."/>
        </authorList>
    </citation>
    <scope>NUCLEOTIDE SEQUENCE [LARGE SCALE GENOMIC DNA]</scope>
    <source>
        <strain evidence="3">DM0001</strain>
        <tissue evidence="3">Muscle</tissue>
    </source>
</reference>
<keyword evidence="4" id="KW-1185">Reference proteome</keyword>
<sequence length="111" mass="12393">MCYYPVSGLKEGTLYQFRVRAVNQAGTGRPSKATEPVLTADPLQHTRTTVVKVDRGRAITVTKDELEGEVKAPFPPTNVHACEVSDTYVVLSWSEPEPRGREPLTFYVERV</sequence>
<dbReference type="Gene3D" id="2.60.40.10">
    <property type="entry name" value="Immunoglobulins"/>
    <property type="match status" value="2"/>
</dbReference>
<proteinExistence type="predicted"/>
<dbReference type="AlphaFoldDB" id="A0A7J5XQJ9"/>
<dbReference type="Proteomes" id="UP000518266">
    <property type="component" value="Unassembled WGS sequence"/>
</dbReference>
<gene>
    <name evidence="3" type="ORF">F7725_018123</name>
</gene>
<dbReference type="SUPFAM" id="SSF49265">
    <property type="entry name" value="Fibronectin type III"/>
    <property type="match status" value="1"/>
</dbReference>
<feature type="domain" description="Fibronectin type-III" evidence="2">
    <location>
        <begin position="75"/>
        <end position="111"/>
    </location>
</feature>
<name>A0A7J5XQJ9_DISMA</name>
<evidence type="ECO:0000256" key="1">
    <source>
        <dbReference type="ARBA" id="ARBA00022737"/>
    </source>
</evidence>
<comment type="caution">
    <text evidence="3">The sequence shown here is derived from an EMBL/GenBank/DDBJ whole genome shotgun (WGS) entry which is preliminary data.</text>
</comment>
<dbReference type="PANTHER" id="PTHR13817:SF151">
    <property type="entry name" value="TITIN"/>
    <property type="match status" value="1"/>
</dbReference>
<dbReference type="Pfam" id="PF00041">
    <property type="entry name" value="fn3"/>
    <property type="match status" value="1"/>
</dbReference>
<dbReference type="InterPro" id="IPR003961">
    <property type="entry name" value="FN3_dom"/>
</dbReference>
<keyword evidence="1" id="KW-0677">Repeat</keyword>
<evidence type="ECO:0000313" key="3">
    <source>
        <dbReference type="EMBL" id="KAF3839406.1"/>
    </source>
</evidence>
<accession>A0A7J5XQJ9</accession>
<dbReference type="InterPro" id="IPR050964">
    <property type="entry name" value="Striated_Muscle_Regulatory"/>
</dbReference>
<dbReference type="OrthoDB" id="8931386at2759"/>
<protein>
    <recommendedName>
        <fullName evidence="2">Fibronectin type-III domain-containing protein</fullName>
    </recommendedName>
</protein>
<feature type="domain" description="Fibronectin type-III" evidence="2">
    <location>
        <begin position="1"/>
        <end position="42"/>
    </location>
</feature>
<dbReference type="CDD" id="cd00063">
    <property type="entry name" value="FN3"/>
    <property type="match status" value="2"/>
</dbReference>